<evidence type="ECO:0000313" key="4">
    <source>
        <dbReference type="Proteomes" id="UP001205920"/>
    </source>
</evidence>
<name>A0AAW5HVK0_9CORY</name>
<evidence type="ECO:0000256" key="1">
    <source>
        <dbReference type="ARBA" id="ARBA00005721"/>
    </source>
</evidence>
<dbReference type="RefSeq" id="WP_070477536.1">
    <property type="nucleotide sequence ID" value="NZ_JAEUWV010000002.1"/>
</dbReference>
<organism evidence="3 4">
    <name type="scientific">Corynebacterium lipophilum</name>
    <dbReference type="NCBI Taxonomy" id="2804918"/>
    <lineage>
        <taxon>Bacteria</taxon>
        <taxon>Bacillati</taxon>
        <taxon>Actinomycetota</taxon>
        <taxon>Actinomycetes</taxon>
        <taxon>Mycobacteriales</taxon>
        <taxon>Corynebacteriaceae</taxon>
        <taxon>Corynebacterium</taxon>
    </lineage>
</organism>
<comment type="caution">
    <text evidence="3">The sequence shown here is derived from an EMBL/GenBank/DDBJ whole genome shotgun (WGS) entry which is preliminary data.</text>
</comment>
<dbReference type="PANTHER" id="PTHR34297:SF2">
    <property type="entry name" value="ASP23_GLS24 FAMILY ENVELOPE STRESS RESPONSE PROTEIN"/>
    <property type="match status" value="1"/>
</dbReference>
<sequence length="261" mass="28146">MASNQFHLSERVIAQIAEVAASSVPGTIEMDAKLAGLAGRSFPQIDVRLDRVSGTAAVEAEIATTYPAPIAAITDAVRSTIISHIRTLTGLDVSSVNIEVANVTANAGEPVSWDDVANHQSFIIPTPLKVKPLDVESPTTKEPEPLHDIVARSLVDDLTDTHVPEPVSVKSIAAPTPYPVRTKGFEAQPTRVFRPQTPEPARLLGVQTRKQRVYSPSVPQPAPLKPIRVKRTAAPTTVSAPQPQPLREITIKPAVKYYDRT</sequence>
<reference evidence="3 4" key="1">
    <citation type="submission" date="2021-01" db="EMBL/GenBank/DDBJ databases">
        <title>Identification and Characterization of Corynebacterium sp.</title>
        <authorList>
            <person name="Luo Q."/>
            <person name="Qu P."/>
            <person name="Chen Q."/>
        </authorList>
    </citation>
    <scope>NUCLEOTIDE SEQUENCE [LARGE SCALE GENOMIC DNA]</scope>
    <source>
        <strain evidence="3 4">MC-18</strain>
    </source>
</reference>
<dbReference type="AlphaFoldDB" id="A0AAW5HVK0"/>
<dbReference type="InterPro" id="IPR005531">
    <property type="entry name" value="Asp23"/>
</dbReference>
<gene>
    <name evidence="3" type="ORF">JMN37_02795</name>
</gene>
<dbReference type="Pfam" id="PF03780">
    <property type="entry name" value="Asp23"/>
    <property type="match status" value="1"/>
</dbReference>
<keyword evidence="4" id="KW-1185">Reference proteome</keyword>
<accession>A0AAW5HVK0</accession>
<evidence type="ECO:0000313" key="3">
    <source>
        <dbReference type="EMBL" id="MCO6393920.1"/>
    </source>
</evidence>
<dbReference type="Proteomes" id="UP001205920">
    <property type="component" value="Unassembled WGS sequence"/>
</dbReference>
<comment type="similarity">
    <text evidence="1">Belongs to the asp23 family.</text>
</comment>
<feature type="region of interest" description="Disordered" evidence="2">
    <location>
        <begin position="207"/>
        <end position="242"/>
    </location>
</feature>
<protein>
    <submittedName>
        <fullName evidence="3">Asp23/Gls24 family envelope stress response protein</fullName>
    </submittedName>
</protein>
<proteinExistence type="inferred from homology"/>
<dbReference type="EMBL" id="JAEUWV010000002">
    <property type="protein sequence ID" value="MCO6393920.1"/>
    <property type="molecule type" value="Genomic_DNA"/>
</dbReference>
<evidence type="ECO:0000256" key="2">
    <source>
        <dbReference type="SAM" id="MobiDB-lite"/>
    </source>
</evidence>
<dbReference type="PANTHER" id="PTHR34297">
    <property type="entry name" value="HYPOTHETICAL CYTOSOLIC PROTEIN-RELATED"/>
    <property type="match status" value="1"/>
</dbReference>